<organism evidence="1 2">
    <name type="scientific">Caerostris darwini</name>
    <dbReference type="NCBI Taxonomy" id="1538125"/>
    <lineage>
        <taxon>Eukaryota</taxon>
        <taxon>Metazoa</taxon>
        <taxon>Ecdysozoa</taxon>
        <taxon>Arthropoda</taxon>
        <taxon>Chelicerata</taxon>
        <taxon>Arachnida</taxon>
        <taxon>Araneae</taxon>
        <taxon>Araneomorphae</taxon>
        <taxon>Entelegynae</taxon>
        <taxon>Araneoidea</taxon>
        <taxon>Araneidae</taxon>
        <taxon>Caerostris</taxon>
    </lineage>
</organism>
<sequence>MEFKPVIARYNKKNKRKNYTDLKPNEKWVAKSICRRVDLASRRNSRHVNFRSLENDWDRNTPLPYCPLKSERVALGCRELDNKHSQIQSQIWVPPSFFRGSNFSILSKCQLRLLGAGAGPLRCDLRAWLEHFFFFSNFCLLNLRFCLVEKR</sequence>
<protein>
    <submittedName>
        <fullName evidence="1">Uncharacterized protein</fullName>
    </submittedName>
</protein>
<proteinExistence type="predicted"/>
<accession>A0AAV4UBS8</accession>
<keyword evidence="2" id="KW-1185">Reference proteome</keyword>
<comment type="caution">
    <text evidence="1">The sequence shown here is derived from an EMBL/GenBank/DDBJ whole genome shotgun (WGS) entry which is preliminary data.</text>
</comment>
<evidence type="ECO:0000313" key="2">
    <source>
        <dbReference type="Proteomes" id="UP001054837"/>
    </source>
</evidence>
<reference evidence="1 2" key="1">
    <citation type="submission" date="2021-06" db="EMBL/GenBank/DDBJ databases">
        <title>Caerostris darwini draft genome.</title>
        <authorList>
            <person name="Kono N."/>
            <person name="Arakawa K."/>
        </authorList>
    </citation>
    <scope>NUCLEOTIDE SEQUENCE [LARGE SCALE GENOMIC DNA]</scope>
</reference>
<gene>
    <name evidence="1" type="ORF">CDAR_578831</name>
</gene>
<dbReference type="Proteomes" id="UP001054837">
    <property type="component" value="Unassembled WGS sequence"/>
</dbReference>
<dbReference type="AlphaFoldDB" id="A0AAV4UBS8"/>
<name>A0AAV4UBS8_9ARAC</name>
<dbReference type="EMBL" id="BPLQ01011075">
    <property type="protein sequence ID" value="GIY55302.1"/>
    <property type="molecule type" value="Genomic_DNA"/>
</dbReference>
<evidence type="ECO:0000313" key="1">
    <source>
        <dbReference type="EMBL" id="GIY55302.1"/>
    </source>
</evidence>